<evidence type="ECO:0000313" key="4">
    <source>
        <dbReference type="Proteomes" id="UP001157006"/>
    </source>
</evidence>
<dbReference type="InterPro" id="IPR043502">
    <property type="entry name" value="DNA/RNA_pol_sf"/>
</dbReference>
<evidence type="ECO:0008006" key="5">
    <source>
        <dbReference type="Google" id="ProtNLM"/>
    </source>
</evidence>
<dbReference type="Proteomes" id="UP001157006">
    <property type="component" value="Chromosome 2"/>
</dbReference>
<dbReference type="Pfam" id="PF13966">
    <property type="entry name" value="zf-RVT"/>
    <property type="match status" value="1"/>
</dbReference>
<organism evidence="3 4">
    <name type="scientific">Vicia faba</name>
    <name type="common">Broad bean</name>
    <name type="synonym">Faba vulgaris</name>
    <dbReference type="NCBI Taxonomy" id="3906"/>
    <lineage>
        <taxon>Eukaryota</taxon>
        <taxon>Viridiplantae</taxon>
        <taxon>Streptophyta</taxon>
        <taxon>Embryophyta</taxon>
        <taxon>Tracheophyta</taxon>
        <taxon>Spermatophyta</taxon>
        <taxon>Magnoliopsida</taxon>
        <taxon>eudicotyledons</taxon>
        <taxon>Gunneridae</taxon>
        <taxon>Pentapetalae</taxon>
        <taxon>rosids</taxon>
        <taxon>fabids</taxon>
        <taxon>Fabales</taxon>
        <taxon>Fabaceae</taxon>
        <taxon>Papilionoideae</taxon>
        <taxon>50 kb inversion clade</taxon>
        <taxon>NPAAA clade</taxon>
        <taxon>Hologalegina</taxon>
        <taxon>IRL clade</taxon>
        <taxon>Fabeae</taxon>
        <taxon>Vicia</taxon>
    </lineage>
</organism>
<proteinExistence type="predicted"/>
<reference evidence="3 4" key="1">
    <citation type="submission" date="2023-01" db="EMBL/GenBank/DDBJ databases">
        <authorList>
            <person name="Kreplak J."/>
        </authorList>
    </citation>
    <scope>NUCLEOTIDE SEQUENCE [LARGE SCALE GENOMIC DNA]</scope>
</reference>
<dbReference type="InterPro" id="IPR026960">
    <property type="entry name" value="RVT-Znf"/>
</dbReference>
<dbReference type="SUPFAM" id="SSF56672">
    <property type="entry name" value="DNA/RNA polymerases"/>
    <property type="match status" value="1"/>
</dbReference>
<name>A0AAV0ZNV9_VICFA</name>
<protein>
    <recommendedName>
        <fullName evidence="5">Reverse transcriptase domain-containing protein</fullName>
    </recommendedName>
</protein>
<dbReference type="InterPro" id="IPR000477">
    <property type="entry name" value="RT_dom"/>
</dbReference>
<dbReference type="PANTHER" id="PTHR46890">
    <property type="entry name" value="NON-LTR RETROLELEMENT REVERSE TRANSCRIPTASE-LIKE PROTEIN-RELATED"/>
    <property type="match status" value="1"/>
</dbReference>
<gene>
    <name evidence="3" type="ORF">VFH_II135280</name>
</gene>
<evidence type="ECO:0000259" key="2">
    <source>
        <dbReference type="Pfam" id="PF13966"/>
    </source>
</evidence>
<evidence type="ECO:0000259" key="1">
    <source>
        <dbReference type="Pfam" id="PF00078"/>
    </source>
</evidence>
<evidence type="ECO:0000313" key="3">
    <source>
        <dbReference type="EMBL" id="CAI8598599.1"/>
    </source>
</evidence>
<dbReference type="InterPro" id="IPR052343">
    <property type="entry name" value="Retrotransposon-Effector_Assoc"/>
</dbReference>
<dbReference type="Pfam" id="PF00078">
    <property type="entry name" value="RVT_1"/>
    <property type="match status" value="1"/>
</dbReference>
<feature type="domain" description="Reverse transcriptase" evidence="1">
    <location>
        <begin position="178"/>
        <end position="257"/>
    </location>
</feature>
<accession>A0AAV0ZNV9</accession>
<sequence length="465" mass="54093">MISLNRKNGPKAKRNYRFESAWLIDDSYNARIKSLWNKTDEIMLNLKNVEVDSLNWKDSMLVQVQKTKRETLSRLNGVQVCLQRNENMRGMKVLEQKLQNELGCILKKEELMWHQRSRAKWMKNGDRNTRYFHLKVVTRRMKNKILMLKNEEGNFVRGIWDNPDGIGDVNKTDICLIPKVDNPNNVMQYRPISLCNTIYKIVSKTIVNRMKRSMDKLKSPYQTGFVPGRTIHENLIIAKEAMHSMNKMKGKKVASKLTSWKSNSLSMAGRIALAKSVIEAIPLYPMMTNKLPKLTLEDFKLCRESLFGVTQMRKGNYMKWDVIIPANFMGAKVCDLVDSNGEGNWIILQSWLPQVWLDNMRAYMPPRQGEDTDIFIFAGTTDESFSIRDIFDKHVGFDFDQVDDTWDKIWRLAIPERYKSFIWLLNHDKILTNLSKSTKGLGSASCSLCGNTYEDNSYVVIRWEN</sequence>
<dbReference type="EMBL" id="OX451737">
    <property type="protein sequence ID" value="CAI8598599.1"/>
    <property type="molecule type" value="Genomic_DNA"/>
</dbReference>
<dbReference type="PANTHER" id="PTHR46890:SF48">
    <property type="entry name" value="RNA-DIRECTED DNA POLYMERASE"/>
    <property type="match status" value="1"/>
</dbReference>
<feature type="domain" description="Reverse transcriptase zinc-binding" evidence="2">
    <location>
        <begin position="401"/>
        <end position="457"/>
    </location>
</feature>
<keyword evidence="4" id="KW-1185">Reference proteome</keyword>
<dbReference type="AlphaFoldDB" id="A0AAV0ZNV9"/>